<dbReference type="EMBL" id="JACAPU010000025">
    <property type="protein sequence ID" value="NWB49078.1"/>
    <property type="molecule type" value="Genomic_DNA"/>
</dbReference>
<organism evidence="1 2">
    <name type="scientific">Pseudomonas gingeri</name>
    <dbReference type="NCBI Taxonomy" id="117681"/>
    <lineage>
        <taxon>Bacteria</taxon>
        <taxon>Pseudomonadati</taxon>
        <taxon>Pseudomonadota</taxon>
        <taxon>Gammaproteobacteria</taxon>
        <taxon>Pseudomonadales</taxon>
        <taxon>Pseudomonadaceae</taxon>
        <taxon>Pseudomonas</taxon>
    </lineage>
</organism>
<name>A0A7Y8BMX2_9PSED</name>
<gene>
    <name evidence="1" type="ORF">HX829_21565</name>
</gene>
<dbReference type="RefSeq" id="WP_177144994.1">
    <property type="nucleotide sequence ID" value="NZ_JACAPU010000025.1"/>
</dbReference>
<dbReference type="PIRSF" id="PIRSF037225">
    <property type="entry name" value="UCP037225"/>
    <property type="match status" value="1"/>
</dbReference>
<protein>
    <submittedName>
        <fullName evidence="1">CPXCG motif-containing cysteine-rich protein</fullName>
    </submittedName>
</protein>
<proteinExistence type="predicted"/>
<dbReference type="Proteomes" id="UP000582981">
    <property type="component" value="Unassembled WGS sequence"/>
</dbReference>
<comment type="caution">
    <text evidence="1">The sequence shown here is derived from an EMBL/GenBank/DDBJ whole genome shotgun (WGS) entry which is preliminary data.</text>
</comment>
<evidence type="ECO:0000313" key="1">
    <source>
        <dbReference type="EMBL" id="NWB49078.1"/>
    </source>
</evidence>
<dbReference type="AlphaFoldDB" id="A0A7Y8BMX2"/>
<accession>A0A7Y8BMX2</accession>
<dbReference type="InterPro" id="IPR017143">
    <property type="entry name" value="UCP037225"/>
</dbReference>
<reference evidence="1 2" key="1">
    <citation type="submission" date="2020-04" db="EMBL/GenBank/DDBJ databases">
        <title>Molecular characterization of pseudomonads from Agaricus bisporus reveal novel blotch 2 pathogens in Western Europe.</title>
        <authorList>
            <person name="Taparia T."/>
            <person name="Krijger M."/>
            <person name="Haynes E."/>
            <person name="Elpinstone J.G."/>
            <person name="Noble R."/>
            <person name="Van Der Wolf J."/>
        </authorList>
    </citation>
    <scope>NUCLEOTIDE SEQUENCE [LARGE SCALE GENOMIC DNA]</scope>
    <source>
        <strain evidence="1 2">F1001</strain>
    </source>
</reference>
<evidence type="ECO:0000313" key="2">
    <source>
        <dbReference type="Proteomes" id="UP000582981"/>
    </source>
</evidence>
<dbReference type="InterPro" id="IPR025990">
    <property type="entry name" value="zinc_ribbon_bacterial"/>
</dbReference>
<sequence length="61" mass="6976">MLETERYECPYCGEIGEAVLDLSGGDQSYIEDCAVCCRPITFVLQTDGEEWMLDVYSENER</sequence>
<dbReference type="Pfam" id="PF14255">
    <property type="entry name" value="Zn_ribbon_21"/>
    <property type="match status" value="1"/>
</dbReference>